<reference evidence="2 3" key="1">
    <citation type="journal article" date="2019" name="ISME J.">
        <title>Candidatus Macondimonas diazotrophica, a novel gammaproteobacterial genus dominating crude-oil-contaminated coastal sediments.</title>
        <authorList>
            <person name="Karthikeyan S."/>
            <person name="Konstantinidis K."/>
        </authorList>
    </citation>
    <scope>NUCLEOTIDE SEQUENCE [LARGE SCALE GENOMIC DNA]</scope>
    <source>
        <strain evidence="2 3">KTK01</strain>
    </source>
</reference>
<dbReference type="InterPro" id="IPR021796">
    <property type="entry name" value="Tll0287-like_dom"/>
</dbReference>
<accession>A0A4Z0F9V2</accession>
<dbReference type="Proteomes" id="UP000297890">
    <property type="component" value="Unassembled WGS sequence"/>
</dbReference>
<dbReference type="Pfam" id="PF11845">
    <property type="entry name" value="Tll0287-like"/>
    <property type="match status" value="1"/>
</dbReference>
<proteinExistence type="predicted"/>
<dbReference type="EMBL" id="SRIO01000010">
    <property type="protein sequence ID" value="TFZ82367.1"/>
    <property type="molecule type" value="Genomic_DNA"/>
</dbReference>
<name>A0A4Z0F9V2_9GAMM</name>
<feature type="domain" description="Tll0287-like" evidence="1">
    <location>
        <begin position="20"/>
        <end position="174"/>
    </location>
</feature>
<evidence type="ECO:0000313" key="2">
    <source>
        <dbReference type="EMBL" id="TFZ82367.1"/>
    </source>
</evidence>
<gene>
    <name evidence="2" type="ORF">E4680_08905</name>
</gene>
<dbReference type="OrthoDB" id="5800769at2"/>
<comment type="caution">
    <text evidence="2">The sequence shown here is derived from an EMBL/GenBank/DDBJ whole genome shotgun (WGS) entry which is preliminary data.</text>
</comment>
<dbReference type="AlphaFoldDB" id="A0A4Z0F9V2"/>
<keyword evidence="3" id="KW-1185">Reference proteome</keyword>
<evidence type="ECO:0000259" key="1">
    <source>
        <dbReference type="Pfam" id="PF11845"/>
    </source>
</evidence>
<sequence>MTLMALSSTAVVQAAAWGYKEIADALHAVMEADRTVYTRLIVNRLQNQEKVITASEHWKDDKALVLPAQMFRYGSEMVAEKGANFSYSLLSLWPVNKQNAPKTDVEKEGLEAINKSGAPFYKEETLGGTKYFTAIYPDKAVAKACISCHNDHKDSPRRDFKMGETMGGVVIRIPM</sequence>
<evidence type="ECO:0000313" key="3">
    <source>
        <dbReference type="Proteomes" id="UP000297890"/>
    </source>
</evidence>
<organism evidence="2 3">
    <name type="scientific">Candidatus Macondimonas diazotrophica</name>
    <dbReference type="NCBI Taxonomy" id="2305248"/>
    <lineage>
        <taxon>Bacteria</taxon>
        <taxon>Pseudomonadati</taxon>
        <taxon>Pseudomonadota</taxon>
        <taxon>Gammaproteobacteria</taxon>
        <taxon>Chromatiales</taxon>
        <taxon>Ectothiorhodospiraceae</taxon>
        <taxon>Candidatus Macondimonas</taxon>
    </lineage>
</organism>
<protein>
    <submittedName>
        <fullName evidence="2">DUF3365 domain-containing protein</fullName>
    </submittedName>
</protein>